<keyword evidence="2" id="KW-1185">Reference proteome</keyword>
<dbReference type="RefSeq" id="XP_043034484.1">
    <property type="nucleotide sequence ID" value="XM_043177904.1"/>
</dbReference>
<comment type="caution">
    <text evidence="1">The sequence shown here is derived from an EMBL/GenBank/DDBJ whole genome shotgun (WGS) entry which is preliminary data.</text>
</comment>
<sequence>MGTGFAPDPLINPYSCDVWSLVAIDMTDEDVVEATFGFTVDEAVKDVHDDEYYCQLPVGDHAWILTGKVGHPSVARSETPAACVDIDQRASNVISRGLHYCRMVFRQRGLGRIRKFSLRYPCSFPSHSESSCCTSSPIKVSQGIFKTDCRESTLPSCSFTAYQDISSSPGVVVVLVLVRRPAGFGKTSFLAMAEFFYDVKHRNSPVTPSALSSTWIGHLLLTFDLAATCVSDFEKSLVEHVNTVLKRFLNKNQQELEITPKNISSYIYGDGIHSLPGVLNLARSRLWSVFVYIDNYNAPSLAAGDAAEINECLERFLVGPLSCYLHDFHSGLIMGTGDEPDPRVSMYHPHPNVWECIATDMTDHETIEVSFGFMPDEGTLACSRVIAAKADPLHTYRWDASDVRKHWVLWPRWRYFDLVNVVDYYTPPGPSISAMYD</sequence>
<protein>
    <recommendedName>
        <fullName evidence="3">AAA-ATPase-like domain-containing protein</fullName>
    </recommendedName>
</protein>
<dbReference type="EMBL" id="MU250565">
    <property type="protein sequence ID" value="KAG7440984.1"/>
    <property type="molecule type" value="Genomic_DNA"/>
</dbReference>
<evidence type="ECO:0000313" key="1">
    <source>
        <dbReference type="EMBL" id="KAG7440984.1"/>
    </source>
</evidence>
<proteinExistence type="predicted"/>
<evidence type="ECO:0008006" key="3">
    <source>
        <dbReference type="Google" id="ProtNLM"/>
    </source>
</evidence>
<gene>
    <name evidence="1" type="ORF">BT62DRAFT_1012198</name>
</gene>
<reference evidence="1" key="1">
    <citation type="submission" date="2020-11" db="EMBL/GenBank/DDBJ databases">
        <title>Adaptations for nitrogen fixation in a non-lichenized fungal sporocarp promotes dispersal by wood-feeding termites.</title>
        <authorList>
            <consortium name="DOE Joint Genome Institute"/>
            <person name="Koch R.A."/>
            <person name="Yoon G."/>
            <person name="Arayal U."/>
            <person name="Lail K."/>
            <person name="Amirebrahimi M."/>
            <person name="Labutti K."/>
            <person name="Lipzen A."/>
            <person name="Riley R."/>
            <person name="Barry K."/>
            <person name="Henrissat B."/>
            <person name="Grigoriev I.V."/>
            <person name="Herr J.R."/>
            <person name="Aime M.C."/>
        </authorList>
    </citation>
    <scope>NUCLEOTIDE SEQUENCE</scope>
    <source>
        <strain evidence="1">MCA 3950</strain>
    </source>
</reference>
<name>A0A9P7VJA4_9AGAR</name>
<accession>A0A9P7VJA4</accession>
<evidence type="ECO:0000313" key="2">
    <source>
        <dbReference type="Proteomes" id="UP000812287"/>
    </source>
</evidence>
<dbReference type="AlphaFoldDB" id="A0A9P7VJA4"/>
<dbReference type="OrthoDB" id="5380555at2759"/>
<dbReference type="Proteomes" id="UP000812287">
    <property type="component" value="Unassembled WGS sequence"/>
</dbReference>
<organism evidence="1 2">
    <name type="scientific">Guyanagaster necrorhizus</name>
    <dbReference type="NCBI Taxonomy" id="856835"/>
    <lineage>
        <taxon>Eukaryota</taxon>
        <taxon>Fungi</taxon>
        <taxon>Dikarya</taxon>
        <taxon>Basidiomycota</taxon>
        <taxon>Agaricomycotina</taxon>
        <taxon>Agaricomycetes</taxon>
        <taxon>Agaricomycetidae</taxon>
        <taxon>Agaricales</taxon>
        <taxon>Marasmiineae</taxon>
        <taxon>Physalacriaceae</taxon>
        <taxon>Guyanagaster</taxon>
    </lineage>
</organism>
<dbReference type="GeneID" id="66100191"/>